<evidence type="ECO:0000256" key="3">
    <source>
        <dbReference type="ARBA" id="ARBA00022596"/>
    </source>
</evidence>
<dbReference type="SUPFAM" id="SSF51182">
    <property type="entry name" value="RmlC-like cupins"/>
    <property type="match status" value="1"/>
</dbReference>
<dbReference type="Proteomes" id="UP000494206">
    <property type="component" value="Unassembled WGS sequence"/>
</dbReference>
<dbReference type="InterPro" id="IPR027496">
    <property type="entry name" value="ARD_euk"/>
</dbReference>
<dbReference type="InterPro" id="IPR004313">
    <property type="entry name" value="ARD"/>
</dbReference>
<keyword evidence="8 11" id="KW-0408">Iron</keyword>
<gene>
    <name evidence="12" type="ORF">CBOVIS_LOCUS3774</name>
</gene>
<comment type="similarity">
    <text evidence="11">Belongs to the acireductone dioxygenase (ARD) family.</text>
</comment>
<dbReference type="EC" id="1.13.11.54" evidence="11"/>
<comment type="caution">
    <text evidence="12">The sequence shown here is derived from an EMBL/GenBank/DDBJ whole genome shotgun (WGS) entry which is preliminary data.</text>
</comment>
<evidence type="ECO:0000256" key="8">
    <source>
        <dbReference type="ARBA" id="ARBA00023004"/>
    </source>
</evidence>
<keyword evidence="3 11" id="KW-0533">Nickel</keyword>
<comment type="function">
    <text evidence="11">Catalyzes 2 different reactions between oxygen and the acireductone 1,2-dihydroxy-3-keto-5-methylthiopentene (DHK-MTPene) depending upon the metal bound in the active site. Fe-containing acireductone dioxygenase (Fe-ARD) produces formate and 2-keto-4-methylthiobutyrate (KMTB), the alpha-ketoacid precursor of methionine in the methionine recycle pathway. Ni-containing acireductone dioxygenase (Ni-ARD) produces methylthiopropionate, carbon monoxide and formate, and does not lie on the methionine recycle pathway.</text>
</comment>
<dbReference type="EMBL" id="CADEPM010000002">
    <property type="protein sequence ID" value="CAB3400956.1"/>
    <property type="molecule type" value="Genomic_DNA"/>
</dbReference>
<dbReference type="InterPro" id="IPR011051">
    <property type="entry name" value="RmlC_Cupin_sf"/>
</dbReference>
<comment type="cofactor">
    <cofactor evidence="11">
        <name>Fe(2+)</name>
        <dbReference type="ChEBI" id="CHEBI:29033"/>
    </cofactor>
    <cofactor evidence="11">
        <name>Ni(2+)</name>
        <dbReference type="ChEBI" id="CHEBI:49786"/>
    </cofactor>
    <text evidence="11">Binds either 1 Fe or Ni cation per monomer. Iron-binding promotes an acireductone dioxygenase reaction producing 2-keto-4-methylthiobutyrate, while nickel-binding promotes an acireductone dioxygenase reaction producing 3-(methylsulfanyl)propanoate.</text>
</comment>
<dbReference type="InterPro" id="IPR014710">
    <property type="entry name" value="RmlC-like_jellyroll"/>
</dbReference>
<dbReference type="EC" id="1.13.11.53" evidence="11"/>
<dbReference type="CDD" id="cd02232">
    <property type="entry name" value="cupin_ARD"/>
    <property type="match status" value="1"/>
</dbReference>
<dbReference type="GO" id="GO:0005737">
    <property type="term" value="C:cytoplasm"/>
    <property type="evidence" value="ECO:0007669"/>
    <property type="project" value="UniProtKB-SubCell"/>
</dbReference>
<feature type="binding site" evidence="11">
    <location>
        <position position="93"/>
    </location>
    <ligand>
        <name>Ni(2+)</name>
        <dbReference type="ChEBI" id="CHEBI:49786"/>
        <note>for nickel-dependent acireductone dioxygenase activity</note>
    </ligand>
</feature>
<feature type="binding site" evidence="11">
    <location>
        <position position="87"/>
    </location>
    <ligand>
        <name>Fe(2+)</name>
        <dbReference type="ChEBI" id="CHEBI:29033"/>
        <note>for iron-dependent acireductone dioxygenase activity</note>
    </ligand>
</feature>
<dbReference type="AlphaFoldDB" id="A0A8S1EJJ6"/>
<evidence type="ECO:0000256" key="9">
    <source>
        <dbReference type="ARBA" id="ARBA00023167"/>
    </source>
</evidence>
<comment type="catalytic activity">
    <reaction evidence="1 11">
        <text>1,2-dihydroxy-5-(methylsulfanyl)pent-1-en-3-one + O2 = 4-methylsulfanyl-2-oxobutanoate + formate + 2 H(+)</text>
        <dbReference type="Rhea" id="RHEA:24504"/>
        <dbReference type="ChEBI" id="CHEBI:15378"/>
        <dbReference type="ChEBI" id="CHEBI:15379"/>
        <dbReference type="ChEBI" id="CHEBI:15740"/>
        <dbReference type="ChEBI" id="CHEBI:16723"/>
        <dbReference type="ChEBI" id="CHEBI:49252"/>
        <dbReference type="EC" id="1.13.11.54"/>
    </reaction>
</comment>
<dbReference type="GO" id="GO:0010308">
    <property type="term" value="F:acireductone dioxygenase (Ni2+-requiring) activity"/>
    <property type="evidence" value="ECO:0007669"/>
    <property type="project" value="UniProtKB-UniRule"/>
</dbReference>
<keyword evidence="6 11" id="KW-0223">Dioxygenase</keyword>
<feature type="binding site" evidence="11">
    <location>
        <position position="132"/>
    </location>
    <ligand>
        <name>Fe(2+)</name>
        <dbReference type="ChEBI" id="CHEBI:29033"/>
        <note>for iron-dependent acireductone dioxygenase activity</note>
    </ligand>
</feature>
<keyword evidence="13" id="KW-1185">Reference proteome</keyword>
<comment type="catalytic activity">
    <reaction evidence="11">
        <text>1,2-dihydroxy-5-(methylsulfanyl)pent-1-en-3-one + O2 = 3-(methylsulfanyl)propanoate + CO + formate + 2 H(+)</text>
        <dbReference type="Rhea" id="RHEA:14161"/>
        <dbReference type="ChEBI" id="CHEBI:15378"/>
        <dbReference type="ChEBI" id="CHEBI:15379"/>
        <dbReference type="ChEBI" id="CHEBI:15740"/>
        <dbReference type="ChEBI" id="CHEBI:17245"/>
        <dbReference type="ChEBI" id="CHEBI:49016"/>
        <dbReference type="ChEBI" id="CHEBI:49252"/>
        <dbReference type="EC" id="1.13.11.53"/>
    </reaction>
</comment>
<dbReference type="GO" id="GO:0016151">
    <property type="term" value="F:nickel cation binding"/>
    <property type="evidence" value="ECO:0007669"/>
    <property type="project" value="UniProtKB-UniRule"/>
</dbReference>
<dbReference type="GO" id="GO:0005506">
    <property type="term" value="F:iron ion binding"/>
    <property type="evidence" value="ECO:0007669"/>
    <property type="project" value="UniProtKB-UniRule"/>
</dbReference>
<evidence type="ECO:0000256" key="5">
    <source>
        <dbReference type="ARBA" id="ARBA00022723"/>
    </source>
</evidence>
<accession>A0A8S1EJJ6</accession>
<feature type="binding site" evidence="11">
    <location>
        <position position="89"/>
    </location>
    <ligand>
        <name>Fe(2+)</name>
        <dbReference type="ChEBI" id="CHEBI:29033"/>
        <note>for iron-dependent acireductone dioxygenase activity</note>
    </ligand>
</feature>
<keyword evidence="9 11" id="KW-0486">Methionine biosynthesis</keyword>
<name>A0A8S1EJJ6_9PELO</name>
<feature type="binding site" evidence="11">
    <location>
        <position position="132"/>
    </location>
    <ligand>
        <name>Ni(2+)</name>
        <dbReference type="ChEBI" id="CHEBI:49786"/>
        <note>for nickel-dependent acireductone dioxygenase activity</note>
    </ligand>
</feature>
<comment type="pathway">
    <text evidence="11">Amino-acid biosynthesis; L-methionine biosynthesis via salvage pathway; L-methionine from S-methyl-5-thio-alpha-D-ribose 1-phosphate: step 5/6.</text>
</comment>
<evidence type="ECO:0000256" key="11">
    <source>
        <dbReference type="HAMAP-Rule" id="MF_03154"/>
    </source>
</evidence>
<feature type="binding site" evidence="11">
    <location>
        <position position="89"/>
    </location>
    <ligand>
        <name>Ni(2+)</name>
        <dbReference type="ChEBI" id="CHEBI:49786"/>
        <note>for nickel-dependent acireductone dioxygenase activity</note>
    </ligand>
</feature>
<dbReference type="GO" id="GO:0019509">
    <property type="term" value="P:L-methionine salvage from methylthioadenosine"/>
    <property type="evidence" value="ECO:0007669"/>
    <property type="project" value="UniProtKB-UniRule"/>
</dbReference>
<evidence type="ECO:0000313" key="13">
    <source>
        <dbReference type="Proteomes" id="UP000494206"/>
    </source>
</evidence>
<evidence type="ECO:0000313" key="12">
    <source>
        <dbReference type="EMBL" id="CAB3400956.1"/>
    </source>
</evidence>
<dbReference type="PANTHER" id="PTHR23418:SF0">
    <property type="entry name" value="ACIREDUCTONE DIOXYGENASE"/>
    <property type="match status" value="1"/>
</dbReference>
<evidence type="ECO:0000256" key="1">
    <source>
        <dbReference type="ARBA" id="ARBA00000428"/>
    </source>
</evidence>
<sequence>MAYYMAEADENNQFDELRLNPNRDVSEDDLRKIGIETTKVDFDDPNVEENLEKLIKQYDMHHRDEIHISKDTLPDFEAKLKIFFDEHLHNDAELRIIKKGVGYFDVRDANEKWIRIPVKRGDFVFLPAGIYHRFTPDVKKDVVAIRLFRNNPKWEAHSRSVDGDLQDERKQYLQEIKA</sequence>
<dbReference type="GO" id="GO:0005634">
    <property type="term" value="C:nucleus"/>
    <property type="evidence" value="ECO:0007669"/>
    <property type="project" value="UniProtKB-SubCell"/>
</dbReference>
<dbReference type="OrthoDB" id="1867259at2759"/>
<dbReference type="HAMAP" id="MF_03154">
    <property type="entry name" value="Salvage_MtnD_euk"/>
    <property type="match status" value="1"/>
</dbReference>
<keyword evidence="2 11" id="KW-0963">Cytoplasm</keyword>
<feature type="binding site" evidence="11">
    <location>
        <position position="93"/>
    </location>
    <ligand>
        <name>Fe(2+)</name>
        <dbReference type="ChEBI" id="CHEBI:29033"/>
        <note>for iron-dependent acireductone dioxygenase activity</note>
    </ligand>
</feature>
<protein>
    <recommendedName>
        <fullName evidence="11">Acireductone dioxygenase</fullName>
    </recommendedName>
    <alternativeName>
        <fullName evidence="11">Acireductone dioxygenase (Fe(2+)-requiring)</fullName>
        <shortName evidence="11">ARD'</shortName>
        <shortName evidence="11">Fe-ARD</shortName>
        <ecNumber evidence="11">1.13.11.54</ecNumber>
    </alternativeName>
    <alternativeName>
        <fullName evidence="11">Acireductone dioxygenase (Ni(2+)-requiring)</fullName>
        <shortName evidence="11">ARD</shortName>
        <shortName evidence="11">Ni-ARD</shortName>
        <ecNumber evidence="11">1.13.11.53</ecNumber>
    </alternativeName>
</protein>
<comment type="subcellular location">
    <subcellularLocation>
        <location evidence="11">Cytoplasm</location>
    </subcellularLocation>
    <subcellularLocation>
        <location evidence="11">Nucleus</location>
    </subcellularLocation>
</comment>
<evidence type="ECO:0000256" key="4">
    <source>
        <dbReference type="ARBA" id="ARBA00022605"/>
    </source>
</evidence>
<organism evidence="12 13">
    <name type="scientific">Caenorhabditis bovis</name>
    <dbReference type="NCBI Taxonomy" id="2654633"/>
    <lineage>
        <taxon>Eukaryota</taxon>
        <taxon>Metazoa</taxon>
        <taxon>Ecdysozoa</taxon>
        <taxon>Nematoda</taxon>
        <taxon>Chromadorea</taxon>
        <taxon>Rhabditida</taxon>
        <taxon>Rhabditina</taxon>
        <taxon>Rhabditomorpha</taxon>
        <taxon>Rhabditoidea</taxon>
        <taxon>Rhabditidae</taxon>
        <taxon>Peloderinae</taxon>
        <taxon>Caenorhabditis</taxon>
    </lineage>
</organism>
<evidence type="ECO:0000256" key="7">
    <source>
        <dbReference type="ARBA" id="ARBA00023002"/>
    </source>
</evidence>
<dbReference type="Pfam" id="PF03079">
    <property type="entry name" value="ARD"/>
    <property type="match status" value="1"/>
</dbReference>
<evidence type="ECO:0000256" key="6">
    <source>
        <dbReference type="ARBA" id="ARBA00022964"/>
    </source>
</evidence>
<dbReference type="Gene3D" id="2.60.120.10">
    <property type="entry name" value="Jelly Rolls"/>
    <property type="match status" value="1"/>
</dbReference>
<dbReference type="GO" id="GO:0010309">
    <property type="term" value="F:acireductone dioxygenase [iron(II)-requiring] activity"/>
    <property type="evidence" value="ECO:0007669"/>
    <property type="project" value="UniProtKB-UniRule"/>
</dbReference>
<evidence type="ECO:0000256" key="10">
    <source>
        <dbReference type="ARBA" id="ARBA00023242"/>
    </source>
</evidence>
<dbReference type="PANTHER" id="PTHR23418">
    <property type="entry name" value="ACIREDUCTONE DIOXYGENASE"/>
    <property type="match status" value="1"/>
</dbReference>
<feature type="binding site" evidence="11">
    <location>
        <position position="87"/>
    </location>
    <ligand>
        <name>Ni(2+)</name>
        <dbReference type="ChEBI" id="CHEBI:49786"/>
        <note>for nickel-dependent acireductone dioxygenase activity</note>
    </ligand>
</feature>
<reference evidence="12 13" key="1">
    <citation type="submission" date="2020-04" db="EMBL/GenBank/DDBJ databases">
        <authorList>
            <person name="Laetsch R D."/>
            <person name="Stevens L."/>
            <person name="Kumar S."/>
            <person name="Blaxter L. M."/>
        </authorList>
    </citation>
    <scope>NUCLEOTIDE SEQUENCE [LARGE SCALE GENOMIC DNA]</scope>
</reference>
<keyword evidence="10 11" id="KW-0539">Nucleus</keyword>
<keyword evidence="7 11" id="KW-0560">Oxidoreductase</keyword>
<dbReference type="FunFam" id="2.60.120.10:FF:000099">
    <property type="entry name" value="1,2-dihydroxy-3-keto-5-methylthiopentene dioxygenase"/>
    <property type="match status" value="1"/>
</dbReference>
<proteinExistence type="inferred from homology"/>
<keyword evidence="4 11" id="KW-0028">Amino-acid biosynthesis</keyword>
<evidence type="ECO:0000256" key="2">
    <source>
        <dbReference type="ARBA" id="ARBA00022490"/>
    </source>
</evidence>
<keyword evidence="5 11" id="KW-0479">Metal-binding</keyword>